<gene>
    <name evidence="1" type="ORF">PS710_03014</name>
</gene>
<protein>
    <submittedName>
        <fullName evidence="1">Uncharacterized protein</fullName>
    </submittedName>
</protein>
<reference evidence="1 2" key="1">
    <citation type="submission" date="2019-09" db="EMBL/GenBank/DDBJ databases">
        <authorList>
            <person name="Chandra G."/>
            <person name="Truman W A."/>
        </authorList>
    </citation>
    <scope>NUCLEOTIDE SEQUENCE [LARGE SCALE GENOMIC DNA]</scope>
    <source>
        <strain evidence="1">PS710</strain>
    </source>
</reference>
<proteinExistence type="predicted"/>
<organism evidence="1 2">
    <name type="scientific">Pseudomonas fluorescens</name>
    <dbReference type="NCBI Taxonomy" id="294"/>
    <lineage>
        <taxon>Bacteria</taxon>
        <taxon>Pseudomonadati</taxon>
        <taxon>Pseudomonadota</taxon>
        <taxon>Gammaproteobacteria</taxon>
        <taxon>Pseudomonadales</taxon>
        <taxon>Pseudomonadaceae</taxon>
        <taxon>Pseudomonas</taxon>
    </lineage>
</organism>
<evidence type="ECO:0000313" key="2">
    <source>
        <dbReference type="Proteomes" id="UP000381093"/>
    </source>
</evidence>
<dbReference type="EMBL" id="CABVHW010000009">
    <property type="protein sequence ID" value="VVO05437.1"/>
    <property type="molecule type" value="Genomic_DNA"/>
</dbReference>
<dbReference type="RefSeq" id="WP_150765244.1">
    <property type="nucleotide sequence ID" value="NZ_CABVHW010000009.1"/>
</dbReference>
<name>A0A5E7CKN4_PSEFL</name>
<sequence length="212" mass="23985">MKLLFEGDRGKALCEHCQKVVTTTYVRRSVPFSDGHGEAKQILVGVCEVCDAVVAIPPQSTPAIKEARKQQLTSIEARLPAIYLDVLDAAMHSITKEAGVQIRKLFFSYYFRELAEQETKAATSLHRVHEVFTQSIAEQCDRRHLPPSHSMKRLSMKVNHYVADDFVVLLQVTHMTQTELLKSVISQIQQDVLEVRNPTVISDLQRLTRVAM</sequence>
<dbReference type="Proteomes" id="UP000381093">
    <property type="component" value="Unassembled WGS sequence"/>
</dbReference>
<dbReference type="AlphaFoldDB" id="A0A5E7CKN4"/>
<evidence type="ECO:0000313" key="1">
    <source>
        <dbReference type="EMBL" id="VVO05437.1"/>
    </source>
</evidence>
<accession>A0A5E7CKN4</accession>